<reference evidence="5" key="3">
    <citation type="submission" date="2018-07" db="EMBL/GenBank/DDBJ databases">
        <title>WGS assembly of Glycine max.</title>
        <authorList>
            <person name="Schmutz J."/>
            <person name="Cannon S."/>
            <person name="Schlueter J."/>
            <person name="Ma J."/>
            <person name="Mitros T."/>
            <person name="Nelson W."/>
            <person name="Hyten D."/>
            <person name="Song Q."/>
            <person name="Thelen J."/>
            <person name="Cheng J."/>
            <person name="Xu D."/>
            <person name="Hellsten U."/>
            <person name="May G."/>
            <person name="Yu Y."/>
            <person name="Sakurai T."/>
            <person name="Umezawa T."/>
            <person name="Bhattacharyya M."/>
            <person name="Sandhu D."/>
            <person name="Valliyodan B."/>
            <person name="Lindquist E."/>
            <person name="Peto M."/>
            <person name="Grant D."/>
            <person name="Shu S."/>
            <person name="Goodstein D."/>
            <person name="Barry K."/>
            <person name="Futrell-Griggs M."/>
            <person name="Abernathy B."/>
            <person name="Du J."/>
            <person name="Tian Z."/>
            <person name="Zhu L."/>
            <person name="Gill N."/>
            <person name="Joshi T."/>
            <person name="Libault M."/>
            <person name="Sethuraman A."/>
            <person name="Zhang X."/>
            <person name="Shinozaki K."/>
            <person name="Nguyen H."/>
            <person name="Wing R."/>
            <person name="Cregan P."/>
            <person name="Specht J."/>
            <person name="Grimwood J."/>
            <person name="Rokhsar D."/>
            <person name="Stacey G."/>
            <person name="Shoemaker R."/>
            <person name="Jackson S."/>
        </authorList>
    </citation>
    <scope>NUCLEOTIDE SEQUENCE</scope>
    <source>
        <tissue evidence="5">Callus</tissue>
    </source>
</reference>
<dbReference type="EnsemblPlants" id="KRH28757">
    <property type="protein sequence ID" value="KRH28757"/>
    <property type="gene ID" value="GLYMA_11G074300"/>
</dbReference>
<evidence type="ECO:0000256" key="4">
    <source>
        <dbReference type="ARBA" id="ARBA00023136"/>
    </source>
</evidence>
<proteinExistence type="predicted"/>
<dbReference type="InParanoid" id="K7LNI1"/>
<evidence type="ECO:0000256" key="1">
    <source>
        <dbReference type="ARBA" id="ARBA00004141"/>
    </source>
</evidence>
<comment type="subcellular location">
    <subcellularLocation>
        <location evidence="1">Membrane</location>
        <topology evidence="1">Multi-pass membrane protein</topology>
    </subcellularLocation>
</comment>
<sequence>KVTVLYELLSACLSDLGENNKKFSRRRKGYDAQQRVTLRLLATWLDIKWAKMQEASKEEIQSNEDKWAKWKRGGIIGAPALTGGTLMAITGGLAAPAIAAGLGALAPTLGTLIPVIGANEFAAAASAAGTVAGSVAVAASFGAAGAGLSGSKMARRVGDVDEFELKAVGKNHNQGRLGIMIMVSGFVFEDDDFIRPWEVLDDNLERYALQWESKNLFSLSTAIQDWLSSRIATELMKQGATMTVLHALLTALAWPAALLAATEFIDSTWTIAIDRSDKAGKLLAEVLLGGLQGNRPVTLVGSIEFLAETENSAELVERVVLLGLPIAIKDENWEAARKMVAGRFVNAYSRNDWMLGVACFPLLSQGLAGIQPVDVSGIQNVDVTDHIEGHSSYLWATEQVLDELELDTYYPVYNNIPKKHTVSLSSESGSPTISQR</sequence>
<keyword evidence="4" id="KW-0472">Membrane</keyword>
<dbReference type="AlphaFoldDB" id="K7LNI1"/>
<evidence type="ECO:0000256" key="3">
    <source>
        <dbReference type="ARBA" id="ARBA00022989"/>
    </source>
</evidence>
<dbReference type="Proteomes" id="UP000008827">
    <property type="component" value="Chromosome 11"/>
</dbReference>
<accession>K7LNI1</accession>
<dbReference type="Pfam" id="PF05277">
    <property type="entry name" value="DUF726"/>
    <property type="match status" value="1"/>
</dbReference>
<dbReference type="PANTHER" id="PTHR17920:SF3">
    <property type="entry name" value="TRANSMEMBRANE AND COILED-COIL DOMAIN-CONTAINING PROTEIN 4"/>
    <property type="match status" value="1"/>
</dbReference>
<reference evidence="6" key="2">
    <citation type="submission" date="2018-02" db="UniProtKB">
        <authorList>
            <consortium name="EnsemblPlants"/>
        </authorList>
    </citation>
    <scope>IDENTIFICATION</scope>
    <source>
        <strain evidence="6">Williams 82</strain>
    </source>
</reference>
<dbReference type="GO" id="GO:0016020">
    <property type="term" value="C:membrane"/>
    <property type="evidence" value="ECO:0007669"/>
    <property type="project" value="UniProtKB-SubCell"/>
</dbReference>
<evidence type="ECO:0000313" key="6">
    <source>
        <dbReference type="EnsemblPlants" id="KRH28757"/>
    </source>
</evidence>
<keyword evidence="3" id="KW-1133">Transmembrane helix</keyword>
<dbReference type="EMBL" id="CM000844">
    <property type="protein sequence ID" value="KRH28757.1"/>
    <property type="molecule type" value="Genomic_DNA"/>
</dbReference>
<organism evidence="6">
    <name type="scientific">Glycine max</name>
    <name type="common">Soybean</name>
    <name type="synonym">Glycine hispida</name>
    <dbReference type="NCBI Taxonomy" id="3847"/>
    <lineage>
        <taxon>Eukaryota</taxon>
        <taxon>Viridiplantae</taxon>
        <taxon>Streptophyta</taxon>
        <taxon>Embryophyta</taxon>
        <taxon>Tracheophyta</taxon>
        <taxon>Spermatophyta</taxon>
        <taxon>Magnoliopsida</taxon>
        <taxon>eudicotyledons</taxon>
        <taxon>Gunneridae</taxon>
        <taxon>Pentapetalae</taxon>
        <taxon>rosids</taxon>
        <taxon>fabids</taxon>
        <taxon>Fabales</taxon>
        <taxon>Fabaceae</taxon>
        <taxon>Papilionoideae</taxon>
        <taxon>50 kb inversion clade</taxon>
        <taxon>NPAAA clade</taxon>
        <taxon>indigoferoid/millettioid clade</taxon>
        <taxon>Phaseoleae</taxon>
        <taxon>Glycine</taxon>
        <taxon>Glycine subgen. Soja</taxon>
    </lineage>
</organism>
<dbReference type="HOGENOM" id="CLU_016865_1_0_1"/>
<dbReference type="Gramene" id="KRH28757">
    <property type="protein sequence ID" value="KRH28757"/>
    <property type="gene ID" value="GLYMA_11G074300"/>
</dbReference>
<dbReference type="PANTHER" id="PTHR17920">
    <property type="entry name" value="TRANSMEMBRANE AND COILED-COIL DOMAIN-CONTAINING PROTEIN 4 TMCO4"/>
    <property type="match status" value="1"/>
</dbReference>
<evidence type="ECO:0008006" key="8">
    <source>
        <dbReference type="Google" id="ProtNLM"/>
    </source>
</evidence>
<dbReference type="eggNOG" id="KOG2385">
    <property type="taxonomic scope" value="Eukaryota"/>
</dbReference>
<reference evidence="5 6" key="1">
    <citation type="journal article" date="2010" name="Nature">
        <title>Genome sequence of the palaeopolyploid soybean.</title>
        <authorList>
            <person name="Schmutz J."/>
            <person name="Cannon S.B."/>
            <person name="Schlueter J."/>
            <person name="Ma J."/>
            <person name="Mitros T."/>
            <person name="Nelson W."/>
            <person name="Hyten D.L."/>
            <person name="Song Q."/>
            <person name="Thelen J.J."/>
            <person name="Cheng J."/>
            <person name="Xu D."/>
            <person name="Hellsten U."/>
            <person name="May G.D."/>
            <person name="Yu Y."/>
            <person name="Sakurai T."/>
            <person name="Umezawa T."/>
            <person name="Bhattacharyya M.K."/>
            <person name="Sandhu D."/>
            <person name="Valliyodan B."/>
            <person name="Lindquist E."/>
            <person name="Peto M."/>
            <person name="Grant D."/>
            <person name="Shu S."/>
            <person name="Goodstein D."/>
            <person name="Barry K."/>
            <person name="Futrell-Griggs M."/>
            <person name="Abernathy B."/>
            <person name="Du J."/>
            <person name="Tian Z."/>
            <person name="Zhu L."/>
            <person name="Gill N."/>
            <person name="Joshi T."/>
            <person name="Libault M."/>
            <person name="Sethuraman A."/>
            <person name="Zhang X.-C."/>
            <person name="Shinozaki K."/>
            <person name="Nguyen H.T."/>
            <person name="Wing R.A."/>
            <person name="Cregan P."/>
            <person name="Specht J."/>
            <person name="Grimwood J."/>
            <person name="Rokhsar D."/>
            <person name="Stacey G."/>
            <person name="Shoemaker R.C."/>
            <person name="Jackson S.A."/>
        </authorList>
    </citation>
    <scope>NUCLEOTIDE SEQUENCE [LARGE SCALE GENOMIC DNA]</scope>
    <source>
        <strain evidence="6">cv. Williams 82</strain>
        <tissue evidence="5">Callus</tissue>
    </source>
</reference>
<keyword evidence="7" id="KW-1185">Reference proteome</keyword>
<dbReference type="PaxDb" id="3847-GLYMA11G07871.1"/>
<keyword evidence="2" id="KW-0812">Transmembrane</keyword>
<name>K7LNI1_SOYBN</name>
<protein>
    <recommendedName>
        <fullName evidence="8">Transmembrane and coiled-coil domain-containing protein 4</fullName>
    </recommendedName>
</protein>
<evidence type="ECO:0000313" key="5">
    <source>
        <dbReference type="EMBL" id="KRH28757.1"/>
    </source>
</evidence>
<gene>
    <name evidence="5" type="ORF">GLYMA_11G074300</name>
</gene>
<evidence type="ECO:0000313" key="7">
    <source>
        <dbReference type="Proteomes" id="UP000008827"/>
    </source>
</evidence>
<evidence type="ECO:0000256" key="2">
    <source>
        <dbReference type="ARBA" id="ARBA00022692"/>
    </source>
</evidence>
<dbReference type="InterPro" id="IPR007941">
    <property type="entry name" value="DUF726"/>
</dbReference>